<evidence type="ECO:0000313" key="2">
    <source>
        <dbReference type="EMBL" id="OAY47437.1"/>
    </source>
</evidence>
<comment type="caution">
    <text evidence="2">The sequence shown here is derived from an EMBL/GenBank/DDBJ whole genome shotgun (WGS) entry which is preliminary data.</text>
</comment>
<dbReference type="PANTHER" id="PTHR33914:SF16">
    <property type="entry name" value="18S PRE-RIBOSOMAL ASSEMBLY PROTEIN GAR2-RELATED PROTEIN"/>
    <property type="match status" value="1"/>
</dbReference>
<evidence type="ECO:0000313" key="3">
    <source>
        <dbReference type="Proteomes" id="UP000091857"/>
    </source>
</evidence>
<proteinExistence type="predicted"/>
<dbReference type="EMBL" id="CM004392">
    <property type="protein sequence ID" value="OAY47437.1"/>
    <property type="molecule type" value="Genomic_DNA"/>
</dbReference>
<dbReference type="AlphaFoldDB" id="A0A2C9VNV3"/>
<dbReference type="GO" id="GO:0009786">
    <property type="term" value="P:regulation of asymmetric cell division"/>
    <property type="evidence" value="ECO:0000318"/>
    <property type="project" value="GO_Central"/>
</dbReference>
<gene>
    <name evidence="2" type="ORF">MANES_06G079500v8</name>
</gene>
<protein>
    <recommendedName>
        <fullName evidence="4">18S pre-ribosomal assembly protein gar2-related protein</fullName>
    </recommendedName>
</protein>
<dbReference type="PANTHER" id="PTHR33914">
    <property type="entry name" value="18S PRE-RIBOSOMAL ASSEMBLY PROTEIN GAR2-LIKE PROTEIN"/>
    <property type="match status" value="1"/>
</dbReference>
<dbReference type="Proteomes" id="UP000091857">
    <property type="component" value="Chromosome 6"/>
</dbReference>
<dbReference type="Gramene" id="Manes.06G079500.1.v8.1">
    <property type="protein sequence ID" value="Manes.06G079500.1.v8.1.CDS"/>
    <property type="gene ID" value="Manes.06G079500.v8.1"/>
</dbReference>
<organism evidence="2 3">
    <name type="scientific">Manihot esculenta</name>
    <name type="common">Cassava</name>
    <name type="synonym">Jatropha manihot</name>
    <dbReference type="NCBI Taxonomy" id="3983"/>
    <lineage>
        <taxon>Eukaryota</taxon>
        <taxon>Viridiplantae</taxon>
        <taxon>Streptophyta</taxon>
        <taxon>Embryophyta</taxon>
        <taxon>Tracheophyta</taxon>
        <taxon>Spermatophyta</taxon>
        <taxon>Magnoliopsida</taxon>
        <taxon>eudicotyledons</taxon>
        <taxon>Gunneridae</taxon>
        <taxon>Pentapetalae</taxon>
        <taxon>rosids</taxon>
        <taxon>fabids</taxon>
        <taxon>Malpighiales</taxon>
        <taxon>Euphorbiaceae</taxon>
        <taxon>Crotonoideae</taxon>
        <taxon>Manihoteae</taxon>
        <taxon>Manihot</taxon>
    </lineage>
</organism>
<dbReference type="OrthoDB" id="1911032at2759"/>
<sequence>MVNRFCHGNVGHNCDSKLFEYNKNIALDSTGIMSGKRIVNGDQYRDFSNMNCKEGNTDQLKYAVDEDGRAVSKLDCSMSVDDSTSDNEKEFRNLVPPMPLIHSSLKIESFEKEPVLCADKSVMESELPDLVVCYEENTCHVVKDICVDEGVAFQHRFLFDPGSGEDKLCKILPAEDIKSEIAKERVDLDLCIPGILKSLTEKEKSAVCLPIPDVLISSEKKGCENEHFHDCDSKELMPIDEADVNSSKEIANVTFKQIVSLGELLSMPEVVADLSQPKSSSNNVDEAEQQSTQRPSENTIIEMASDREESESGRPVVHLAEELCYGHHEAVSGTLALDSATKESDHEHVETVLAGTDLKSTTEGLKNGSRDRNMLSHCGDFVPENCGFEHGETCSSRPEGTNTEPFSSQLQYGHGETSFSGAGPLLGLISYSGPIANSGSVSLRSDSSTTSTCSFAFPILQSEWNSSPVRMRKADGRRFRNHKNWRQGLLCCRF</sequence>
<keyword evidence="3" id="KW-1185">Reference proteome</keyword>
<dbReference type="OMA" id="PESLECN"/>
<evidence type="ECO:0000256" key="1">
    <source>
        <dbReference type="SAM" id="MobiDB-lite"/>
    </source>
</evidence>
<feature type="region of interest" description="Disordered" evidence="1">
    <location>
        <begin position="274"/>
        <end position="299"/>
    </location>
</feature>
<feature type="compositionally biased region" description="Polar residues" evidence="1">
    <location>
        <begin position="276"/>
        <end position="299"/>
    </location>
</feature>
<dbReference type="InterPro" id="IPR040378">
    <property type="entry name" value="BASL"/>
</dbReference>
<evidence type="ECO:0008006" key="4">
    <source>
        <dbReference type="Google" id="ProtNLM"/>
    </source>
</evidence>
<reference evidence="3" key="1">
    <citation type="journal article" date="2016" name="Nat. Biotechnol.">
        <title>Sequencing wild and cultivated cassava and related species reveals extensive interspecific hybridization and genetic diversity.</title>
        <authorList>
            <person name="Bredeson J.V."/>
            <person name="Lyons J.B."/>
            <person name="Prochnik S.E."/>
            <person name="Wu G.A."/>
            <person name="Ha C.M."/>
            <person name="Edsinger-Gonzales E."/>
            <person name="Grimwood J."/>
            <person name="Schmutz J."/>
            <person name="Rabbi I.Y."/>
            <person name="Egesi C."/>
            <person name="Nauluvula P."/>
            <person name="Lebot V."/>
            <person name="Ndunguru J."/>
            <person name="Mkamilo G."/>
            <person name="Bart R.S."/>
            <person name="Setter T.L."/>
            <person name="Gleadow R.M."/>
            <person name="Kulakow P."/>
            <person name="Ferguson M.E."/>
            <person name="Rounsley S."/>
            <person name="Rokhsar D.S."/>
        </authorList>
    </citation>
    <scope>NUCLEOTIDE SEQUENCE [LARGE SCALE GENOMIC DNA]</scope>
    <source>
        <strain evidence="3">cv. AM560-2</strain>
    </source>
</reference>
<dbReference type="STRING" id="3983.A0A2C9VNV3"/>
<name>A0A2C9VNV3_MANES</name>
<accession>A0A2C9VNV3</accession>